<protein>
    <submittedName>
        <fullName evidence="1">Uncharacterized protein</fullName>
    </submittedName>
</protein>
<dbReference type="GeneID" id="66860495"/>
<proteinExistence type="predicted"/>
<dbReference type="AlphaFoldDB" id="A0A8F7KUX8"/>
<dbReference type="EMBL" id="MZ502218">
    <property type="protein sequence ID" value="QXV92174.1"/>
    <property type="molecule type" value="Genomic_DNA"/>
</dbReference>
<sequence length="239" mass="25848">MPKVKVEFRETSGVHATFEGHVDPNGDERYTYEGTLKATSQLARSMETTGFNNAVQFCHSGDSTPWREDTHDIQGHDENTFTISGGGDRAKGEDVELRIGMNTTYSGGYKYGDKVTVHPGGPDQWITATFHSDTNGGVDVTFNGAVRSDGPTGYAIKGSISGIEQAASNFGQQFTLGHCTASTSWQYETHEVTRGGSTNVFIRGERKEGEDLQIIVGASTGTFGAWQYGDTVTTKLPEN</sequence>
<gene>
    <name evidence="1" type="ORF">M4018_083770</name>
</gene>
<reference evidence="1" key="1">
    <citation type="submission" date="2021-06" db="EMBL/GenBank/DDBJ databases">
        <authorList>
            <person name="Tome M."/>
            <person name="Jakse J."/>
            <person name="Slemc L."/>
            <person name="Garcia A.R."/>
            <person name="Petkovic H."/>
        </authorList>
    </citation>
    <scope>NUCLEOTIDE SEQUENCE</scope>
    <source>
        <plasmid evidence="1">unnamed</plasmid>
    </source>
</reference>
<dbReference type="RefSeq" id="WP_003984124.1">
    <property type="nucleotide sequence ID" value="NZ_CP025552.1"/>
</dbReference>
<geneLocation type="plasmid" evidence="1">
    <name>unnamed</name>
</geneLocation>
<accession>A0A8F7KUX8</accession>
<evidence type="ECO:0000313" key="1">
    <source>
        <dbReference type="EMBL" id="QXV92174.1"/>
    </source>
</evidence>
<name>A0A8F7KUX8_STRRM</name>
<keyword evidence="1" id="KW-0614">Plasmid</keyword>
<organism evidence="1">
    <name type="scientific">Streptomyces rimosus</name>
    <dbReference type="NCBI Taxonomy" id="1927"/>
    <lineage>
        <taxon>Bacteria</taxon>
        <taxon>Bacillati</taxon>
        <taxon>Actinomycetota</taxon>
        <taxon>Actinomycetes</taxon>
        <taxon>Kitasatosporales</taxon>
        <taxon>Streptomycetaceae</taxon>
        <taxon>Streptomyces</taxon>
    </lineage>
</organism>